<dbReference type="Proteomes" id="UP000257559">
    <property type="component" value="Chromosome"/>
</dbReference>
<evidence type="ECO:0000313" key="2">
    <source>
        <dbReference type="Proteomes" id="UP000257559"/>
    </source>
</evidence>
<accession>A0A3B0QBI4</accession>
<dbReference type="EMBL" id="LS991951">
    <property type="protein sequence ID" value="SYV97311.1"/>
    <property type="molecule type" value="Genomic_DNA"/>
</dbReference>
<dbReference type="AlphaFoldDB" id="A0A3B0QBI4"/>
<organism evidence="1 2">
    <name type="scientific">Mycoplasmopsis edwardii</name>
    <dbReference type="NCBI Taxonomy" id="53558"/>
    <lineage>
        <taxon>Bacteria</taxon>
        <taxon>Bacillati</taxon>
        <taxon>Mycoplasmatota</taxon>
        <taxon>Mycoplasmoidales</taxon>
        <taxon>Metamycoplasmataceae</taxon>
        <taxon>Mycoplasmopsis</taxon>
    </lineage>
</organism>
<reference evidence="2" key="1">
    <citation type="submission" date="2018-06" db="EMBL/GenBank/DDBJ databases">
        <authorList>
            <consortium name="Pathogen Informatics"/>
        </authorList>
    </citation>
    <scope>NUCLEOTIDE SEQUENCE [LARGE SCALE GENOMIC DNA]</scope>
    <source>
        <strain evidence="2">NCTC10132</strain>
    </source>
</reference>
<gene>
    <name evidence="1" type="ORF">NCTC10132_00676</name>
</gene>
<sequence>MNKSEFYKPIEKYLDQLESFDGGAQADPSPIISAKEIEYINIVNGLLTNKDIQRILYAYYQLAMSVKNPNYSNDIEFIINLPNDIIYPDKKLTNEDVVNLMLKENNAKW</sequence>
<feature type="non-terminal residue" evidence="1">
    <location>
        <position position="109"/>
    </location>
</feature>
<keyword evidence="2" id="KW-1185">Reference proteome</keyword>
<dbReference type="KEGG" id="medw:NCTC10132_00676"/>
<protein>
    <submittedName>
        <fullName evidence="1">Uncharacterized protein</fullName>
    </submittedName>
</protein>
<proteinExistence type="predicted"/>
<evidence type="ECO:0000313" key="1">
    <source>
        <dbReference type="EMBL" id="SYV97311.1"/>
    </source>
</evidence>
<name>A0A3B0QBI4_9BACT</name>